<comment type="caution">
    <text evidence="2">The sequence shown here is derived from an EMBL/GenBank/DDBJ whole genome shotgun (WGS) entry which is preliminary data.</text>
</comment>
<dbReference type="AlphaFoldDB" id="A0A502CMV4"/>
<proteinExistence type="predicted"/>
<dbReference type="EMBL" id="RCZM01000006">
    <property type="protein sequence ID" value="TPG13880.1"/>
    <property type="molecule type" value="Genomic_DNA"/>
</dbReference>
<gene>
    <name evidence="2" type="ORF">EAH86_16730</name>
</gene>
<reference evidence="2 3" key="1">
    <citation type="journal article" date="2019" name="Environ. Microbiol.">
        <title>Species interactions and distinct microbial communities in high Arctic permafrost affected cryosols are associated with the CH4 and CO2 gas fluxes.</title>
        <authorList>
            <person name="Altshuler I."/>
            <person name="Hamel J."/>
            <person name="Turney S."/>
            <person name="Magnuson E."/>
            <person name="Levesque R."/>
            <person name="Greer C."/>
            <person name="Whyte L.G."/>
        </authorList>
    </citation>
    <scope>NUCLEOTIDE SEQUENCE [LARGE SCALE GENOMIC DNA]</scope>
    <source>
        <strain evidence="2 3">S9.3A</strain>
    </source>
</reference>
<keyword evidence="3" id="KW-1185">Reference proteome</keyword>
<name>A0A502CMV4_9MICO</name>
<evidence type="ECO:0000313" key="3">
    <source>
        <dbReference type="Proteomes" id="UP000317722"/>
    </source>
</evidence>
<evidence type="ECO:0000313" key="2">
    <source>
        <dbReference type="EMBL" id="TPG13880.1"/>
    </source>
</evidence>
<protein>
    <submittedName>
        <fullName evidence="2">Uncharacterized protein</fullName>
    </submittedName>
</protein>
<feature type="signal peptide" evidence="1">
    <location>
        <begin position="1"/>
        <end position="26"/>
    </location>
</feature>
<keyword evidence="1" id="KW-0732">Signal</keyword>
<dbReference type="RefSeq" id="WP_140742849.1">
    <property type="nucleotide sequence ID" value="NZ_RCZM01000006.1"/>
</dbReference>
<evidence type="ECO:0000256" key="1">
    <source>
        <dbReference type="SAM" id="SignalP"/>
    </source>
</evidence>
<accession>A0A502CMV4</accession>
<sequence>MIRRTIAQAAVAAAVLAVVVATPADAALYSHDHFNFTFAETFDECGITIDHTAVGHGGFSIRTIKGTNEAYLGWQQVSAVDTFANPVTGRWFTISNNSLFRETKGTLVGGNVWTFDSKLSGASFTVRDAAGRVVTRDSGTLRMATTYDLLGDGQPGGEQIGDPVVTAMNGRFTDVDFCADLVGPLLG</sequence>
<organism evidence="2 3">
    <name type="scientific">Pedococcus bigeumensis</name>
    <dbReference type="NCBI Taxonomy" id="433644"/>
    <lineage>
        <taxon>Bacteria</taxon>
        <taxon>Bacillati</taxon>
        <taxon>Actinomycetota</taxon>
        <taxon>Actinomycetes</taxon>
        <taxon>Micrococcales</taxon>
        <taxon>Intrasporangiaceae</taxon>
        <taxon>Pedococcus</taxon>
    </lineage>
</organism>
<feature type="chain" id="PRO_5021296324" evidence="1">
    <location>
        <begin position="27"/>
        <end position="187"/>
    </location>
</feature>
<dbReference type="Proteomes" id="UP000317722">
    <property type="component" value="Unassembled WGS sequence"/>
</dbReference>
<dbReference type="OrthoDB" id="9764953at2"/>